<dbReference type="OrthoDB" id="9803916at2"/>
<dbReference type="SMART" id="SM01027">
    <property type="entry name" value="Beta-Casp"/>
    <property type="match status" value="1"/>
</dbReference>
<dbReference type="InterPro" id="IPR011108">
    <property type="entry name" value="RMMBL"/>
</dbReference>
<feature type="domain" description="Metallo-beta-lactamase" evidence="2">
    <location>
        <begin position="13"/>
        <end position="237"/>
    </location>
</feature>
<reference evidence="4 5" key="2">
    <citation type="submission" date="2016-06" db="EMBL/GenBank/DDBJ databases">
        <title>Pedobacter psychrophilus sp. nov., isolated from Antarctic fragmentary rock.</title>
        <authorList>
            <person name="Svec P."/>
        </authorList>
    </citation>
    <scope>NUCLEOTIDE SEQUENCE [LARGE SCALE GENOMIC DNA]</scope>
    <source>
        <strain evidence="4 5">CCM 8644</strain>
    </source>
</reference>
<evidence type="ECO:0000313" key="5">
    <source>
        <dbReference type="Proteomes" id="UP000078459"/>
    </source>
</evidence>
<dbReference type="SUPFAM" id="SSF56281">
    <property type="entry name" value="Metallo-hydrolase/oxidoreductase"/>
    <property type="match status" value="1"/>
</dbReference>
<name>A0A179DIE1_9SPHI</name>
<dbReference type="SMART" id="SM00849">
    <property type="entry name" value="Lactamase_B"/>
    <property type="match status" value="1"/>
</dbReference>
<dbReference type="Pfam" id="PF00753">
    <property type="entry name" value="Lactamase_B"/>
    <property type="match status" value="1"/>
</dbReference>
<dbReference type="PANTHER" id="PTHR11203:SF37">
    <property type="entry name" value="INTEGRATOR COMPLEX SUBUNIT 11"/>
    <property type="match status" value="1"/>
</dbReference>
<keyword evidence="5" id="KW-1185">Reference proteome</keyword>
<dbReference type="Gene3D" id="3.40.50.10890">
    <property type="match status" value="1"/>
</dbReference>
<evidence type="ECO:0000259" key="2">
    <source>
        <dbReference type="SMART" id="SM00849"/>
    </source>
</evidence>
<comment type="caution">
    <text evidence="4">The sequence shown here is derived from an EMBL/GenBank/DDBJ whole genome shotgun (WGS) entry which is preliminary data.</text>
</comment>
<evidence type="ECO:0000313" key="4">
    <source>
        <dbReference type="EMBL" id="OAQ40562.1"/>
    </source>
</evidence>
<dbReference type="CDD" id="cd16295">
    <property type="entry name" value="TTHA0252-CPSF-like_MBL-fold"/>
    <property type="match status" value="1"/>
</dbReference>
<evidence type="ECO:0000256" key="1">
    <source>
        <dbReference type="ARBA" id="ARBA00022801"/>
    </source>
</evidence>
<protein>
    <submittedName>
        <fullName evidence="4">MBL fold hydrolase</fullName>
    </submittedName>
</protein>
<dbReference type="InterPro" id="IPR036866">
    <property type="entry name" value="RibonucZ/Hydroxyglut_hydro"/>
</dbReference>
<organism evidence="4 5">
    <name type="scientific">Pedobacter psychrophilus</name>
    <dbReference type="NCBI Taxonomy" id="1826909"/>
    <lineage>
        <taxon>Bacteria</taxon>
        <taxon>Pseudomonadati</taxon>
        <taxon>Bacteroidota</taxon>
        <taxon>Sphingobacteriia</taxon>
        <taxon>Sphingobacteriales</taxon>
        <taxon>Sphingobacteriaceae</taxon>
        <taxon>Pedobacter</taxon>
    </lineage>
</organism>
<dbReference type="EMBL" id="LWHJ01000022">
    <property type="protein sequence ID" value="OAQ40562.1"/>
    <property type="molecule type" value="Genomic_DNA"/>
</dbReference>
<reference evidence="4 5" key="1">
    <citation type="submission" date="2016-04" db="EMBL/GenBank/DDBJ databases">
        <authorList>
            <person name="Evans L.H."/>
            <person name="Alamgir A."/>
            <person name="Owens N."/>
            <person name="Weber N.D."/>
            <person name="Virtaneva K."/>
            <person name="Barbian K."/>
            <person name="Babar A."/>
            <person name="Rosenke K."/>
        </authorList>
    </citation>
    <scope>NUCLEOTIDE SEQUENCE [LARGE SCALE GENOMIC DNA]</scope>
    <source>
        <strain evidence="4 5">CCM 8644</strain>
    </source>
</reference>
<dbReference type="PANTHER" id="PTHR11203">
    <property type="entry name" value="CLEAVAGE AND POLYADENYLATION SPECIFICITY FACTOR FAMILY MEMBER"/>
    <property type="match status" value="1"/>
</dbReference>
<evidence type="ECO:0000259" key="3">
    <source>
        <dbReference type="SMART" id="SM01027"/>
    </source>
</evidence>
<dbReference type="Pfam" id="PF07521">
    <property type="entry name" value="RMMBL"/>
    <property type="match status" value="1"/>
</dbReference>
<accession>A0A179DIE1</accession>
<dbReference type="AlphaFoldDB" id="A0A179DIE1"/>
<dbReference type="GO" id="GO:0016787">
    <property type="term" value="F:hydrolase activity"/>
    <property type="evidence" value="ECO:0007669"/>
    <property type="project" value="UniProtKB-KW"/>
</dbReference>
<dbReference type="Gene3D" id="3.60.15.10">
    <property type="entry name" value="Ribonuclease Z/Hydroxyacylglutathione hydrolase-like"/>
    <property type="match status" value="1"/>
</dbReference>
<dbReference type="InterPro" id="IPR022712">
    <property type="entry name" value="Beta_Casp"/>
</dbReference>
<feature type="domain" description="Beta-Casp" evidence="3">
    <location>
        <begin position="258"/>
        <end position="383"/>
    </location>
</feature>
<dbReference type="InterPro" id="IPR001279">
    <property type="entry name" value="Metallo-B-lactamas"/>
</dbReference>
<dbReference type="GO" id="GO:0004521">
    <property type="term" value="F:RNA endonuclease activity"/>
    <property type="evidence" value="ECO:0007669"/>
    <property type="project" value="TreeGrafter"/>
</dbReference>
<dbReference type="STRING" id="1826909.A5893_06345"/>
<keyword evidence="1 4" id="KW-0378">Hydrolase</keyword>
<dbReference type="Pfam" id="PF10996">
    <property type="entry name" value="Beta-Casp"/>
    <property type="match status" value="1"/>
</dbReference>
<sequence length="468" mass="52727">MKLTIWGAAEQVTGSMHLLEIDNYKILVDCGLNYEGGVELSQNENFPFNPSDIDVVILTHAHIDHSGNLPTLVKNGFEGQILCTYPTADLTQLLLSDSVNIFMGKQNKSRRHKKFHRNKNKAYNNVQPLYLQKHVNDTADRIVPISFHQDFKITNNITLWLIPTGHLLGAAAAHFTILENGENKTIAFTGDIGRKNYPVLNDPEYLPETQYLVCESTYGGRLHSDKESLKNVLIKAIREACIEQPGRLIIPAFSVGRTQSLVFSLNKIFTDHELPPIPVFVDSPMATMATQIYRKHHKYVSEEARSFYNAKGDGFEFDNLSYVKELKESKEISDHFEPCIIISSAGMLEGGRIQDHLFYNIQNFYATIFFIGYCAKGTLGHRLLRGDSIVNIKGRELSVFATIKKTDLLSGHGDHQDLLDYIMAIPSLSLRTVFLVHGERESMDALKNSLKEKNIAVAIPKKGMVFEL</sequence>
<proteinExistence type="predicted"/>
<gene>
    <name evidence="4" type="ORF">A5893_06345</name>
</gene>
<dbReference type="InterPro" id="IPR050698">
    <property type="entry name" value="MBL"/>
</dbReference>
<dbReference type="Proteomes" id="UP000078459">
    <property type="component" value="Unassembled WGS sequence"/>
</dbReference>
<dbReference type="RefSeq" id="WP_068821797.1">
    <property type="nucleotide sequence ID" value="NZ_LWHJ01000022.1"/>
</dbReference>